<reference evidence="1" key="1">
    <citation type="submission" date="2023-05" db="EMBL/GenBank/DDBJ databases">
        <title>High-quality long-read genome of Scophthalmus maximus.</title>
        <authorList>
            <person name="Lien S."/>
            <person name="Martinez P."/>
        </authorList>
    </citation>
    <scope>NUCLEOTIDE SEQUENCE [LARGE SCALE GENOMIC DNA]</scope>
</reference>
<protein>
    <submittedName>
        <fullName evidence="1">Uncharacterized protein</fullName>
    </submittedName>
</protein>
<accession>A0A8D2ZUI1</accession>
<evidence type="ECO:0000313" key="2">
    <source>
        <dbReference type="Proteomes" id="UP000694558"/>
    </source>
</evidence>
<dbReference type="Ensembl" id="ENSSMAT00000007939.2">
    <property type="protein sequence ID" value="ENSSMAP00000007841.2"/>
    <property type="gene ID" value="ENSSMAG00000004847.2"/>
</dbReference>
<sequence>AQTGNNKQHVDDALDLFYSVFLGVQQAQLGVGLLDVVHVLHGPVQTVQHDLPVIDHVLVGGDGLGVVEVAKVAEIPLSPGVDDQAPAGNMEKHAKVSRFMALLHLYLTLRKHWRDSAALTSIRSSLHH</sequence>
<evidence type="ECO:0000313" key="1">
    <source>
        <dbReference type="Ensembl" id="ENSSMAP00000007841.2"/>
    </source>
</evidence>
<dbReference type="Proteomes" id="UP000694558">
    <property type="component" value="Chromosome 19"/>
</dbReference>
<organism evidence="1 2">
    <name type="scientific">Scophthalmus maximus</name>
    <name type="common">Turbot</name>
    <name type="synonym">Psetta maxima</name>
    <dbReference type="NCBI Taxonomy" id="52904"/>
    <lineage>
        <taxon>Eukaryota</taxon>
        <taxon>Metazoa</taxon>
        <taxon>Chordata</taxon>
        <taxon>Craniata</taxon>
        <taxon>Vertebrata</taxon>
        <taxon>Euteleostomi</taxon>
        <taxon>Actinopterygii</taxon>
        <taxon>Neopterygii</taxon>
        <taxon>Teleostei</taxon>
        <taxon>Neoteleostei</taxon>
        <taxon>Acanthomorphata</taxon>
        <taxon>Carangaria</taxon>
        <taxon>Pleuronectiformes</taxon>
        <taxon>Pleuronectoidei</taxon>
        <taxon>Scophthalmidae</taxon>
        <taxon>Scophthalmus</taxon>
    </lineage>
</organism>
<proteinExistence type="predicted"/>
<name>A0A8D2ZUI1_SCOMX</name>
<dbReference type="AlphaFoldDB" id="A0A8D2ZUI1"/>
<reference evidence="1" key="2">
    <citation type="submission" date="2025-08" db="UniProtKB">
        <authorList>
            <consortium name="Ensembl"/>
        </authorList>
    </citation>
    <scope>IDENTIFICATION</scope>
</reference>
<dbReference type="GeneTree" id="ENSGT01150000289251"/>